<evidence type="ECO:0000313" key="6">
    <source>
        <dbReference type="Proteomes" id="UP000011761"/>
    </source>
</evidence>
<feature type="domain" description="Gfo/Idh/MocA-like oxidoreductase N-terminal" evidence="3">
    <location>
        <begin position="7"/>
        <end position="127"/>
    </location>
</feature>
<dbReference type="OrthoDB" id="2129491at2759"/>
<reference evidence="5 6" key="1">
    <citation type="journal article" date="2012" name="PLoS Pathog.">
        <title>Diverse lifestyles and strategies of plant pathogenesis encoded in the genomes of eighteen Dothideomycetes fungi.</title>
        <authorList>
            <person name="Ohm R.A."/>
            <person name="Feau N."/>
            <person name="Henrissat B."/>
            <person name="Schoch C.L."/>
            <person name="Horwitz B.A."/>
            <person name="Barry K.W."/>
            <person name="Condon B.J."/>
            <person name="Copeland A.C."/>
            <person name="Dhillon B."/>
            <person name="Glaser F."/>
            <person name="Hesse C.N."/>
            <person name="Kosti I."/>
            <person name="LaButti K."/>
            <person name="Lindquist E.A."/>
            <person name="Lucas S."/>
            <person name="Salamov A.A."/>
            <person name="Bradshaw R.E."/>
            <person name="Ciuffetti L."/>
            <person name="Hamelin R.C."/>
            <person name="Kema G.H.J."/>
            <person name="Lawrence C."/>
            <person name="Scott J.A."/>
            <person name="Spatafora J.W."/>
            <person name="Turgeon B.G."/>
            <person name="de Wit P.J.G.M."/>
            <person name="Zhong S."/>
            <person name="Goodwin S.B."/>
            <person name="Grigoriev I.V."/>
        </authorList>
    </citation>
    <scope>NUCLEOTIDE SEQUENCE [LARGE SCALE GENOMIC DNA]</scope>
    <source>
        <strain evidence="5 6">UAMH 10762</strain>
    </source>
</reference>
<dbReference type="InterPro" id="IPR036291">
    <property type="entry name" value="NAD(P)-bd_dom_sf"/>
</dbReference>
<dbReference type="Gene3D" id="3.30.360.10">
    <property type="entry name" value="Dihydrodipicolinate Reductase, domain 2"/>
    <property type="match status" value="1"/>
</dbReference>
<dbReference type="HOGENOM" id="CLU_023194_19_2_1"/>
<dbReference type="PANTHER" id="PTHR43708">
    <property type="entry name" value="CONSERVED EXPRESSED OXIDOREDUCTASE (EUROFUNG)"/>
    <property type="match status" value="1"/>
</dbReference>
<dbReference type="GO" id="GO:0016491">
    <property type="term" value="F:oxidoreductase activity"/>
    <property type="evidence" value="ECO:0007669"/>
    <property type="project" value="UniProtKB-KW"/>
</dbReference>
<sequence>MTSSKQFNVAVVGYGMSAKVFHIPLVLALPSDFKLYGIVQRSSKPTDDAAKVHPNAKVWRSVDEVYADPAVDLVVITSIPATHYPMCKAALEAGKNVVVEKPFVPTTKEADELIDIAHKSGKLLTVYQNRRWDADFLTLQQVLAEGSLGDIAEFETHYDRHRPDPPPATWKAKAEPGHGSIFDLGTHLIDQVYHLFGMPQSVTGMLWNQRRVVQGGAPDSHTLLLRYDNGMLVTVKAGVVSPEVEQLHYWVRGTKGSFKKFHVDEQEDQLKAGRGPGDEGFGVDPEYKYGTLTTLVDGKLERKTYPTVKPLLYVEFYRQLAKALRQEGKVPVKPEDARDGLRIIEAAQQSSREGRTITL</sequence>
<evidence type="ECO:0000256" key="2">
    <source>
        <dbReference type="ARBA" id="ARBA00023002"/>
    </source>
</evidence>
<keyword evidence="6" id="KW-1185">Reference proteome</keyword>
<dbReference type="Pfam" id="PF01408">
    <property type="entry name" value="GFO_IDH_MocA"/>
    <property type="match status" value="1"/>
</dbReference>
<comment type="similarity">
    <text evidence="1">Belongs to the Gfo/Idh/MocA family.</text>
</comment>
<keyword evidence="2" id="KW-0560">Oxidoreductase</keyword>
<dbReference type="RefSeq" id="XP_007674803.1">
    <property type="nucleotide sequence ID" value="XM_007676613.1"/>
</dbReference>
<feature type="domain" description="Gfo/Idh/MocA-like oxidoreductase C-terminal" evidence="4">
    <location>
        <begin position="143"/>
        <end position="359"/>
    </location>
</feature>
<evidence type="ECO:0000259" key="4">
    <source>
        <dbReference type="Pfam" id="PF02894"/>
    </source>
</evidence>
<dbReference type="AlphaFoldDB" id="M2N1X8"/>
<dbReference type="InterPro" id="IPR004104">
    <property type="entry name" value="Gfo/Idh/MocA-like_OxRdtase_C"/>
</dbReference>
<protein>
    <recommendedName>
        <fullName evidence="7">Gfo/Idh/MocA-like oxidoreductase N-terminal domain-containing protein</fullName>
    </recommendedName>
</protein>
<gene>
    <name evidence="5" type="ORF">BAUCODRAFT_407696</name>
</gene>
<organism evidence="5 6">
    <name type="scientific">Baudoinia panamericana (strain UAMH 10762)</name>
    <name type="common">Angels' share fungus</name>
    <name type="synonym">Baudoinia compniacensis (strain UAMH 10762)</name>
    <dbReference type="NCBI Taxonomy" id="717646"/>
    <lineage>
        <taxon>Eukaryota</taxon>
        <taxon>Fungi</taxon>
        <taxon>Dikarya</taxon>
        <taxon>Ascomycota</taxon>
        <taxon>Pezizomycotina</taxon>
        <taxon>Dothideomycetes</taxon>
        <taxon>Dothideomycetidae</taxon>
        <taxon>Mycosphaerellales</taxon>
        <taxon>Teratosphaeriaceae</taxon>
        <taxon>Baudoinia</taxon>
    </lineage>
</organism>
<dbReference type="InterPro" id="IPR000683">
    <property type="entry name" value="Gfo/Idh/MocA-like_OxRdtase_N"/>
</dbReference>
<evidence type="ECO:0000256" key="1">
    <source>
        <dbReference type="ARBA" id="ARBA00010928"/>
    </source>
</evidence>
<dbReference type="EMBL" id="KB445553">
    <property type="protein sequence ID" value="EMC97933.1"/>
    <property type="molecule type" value="Genomic_DNA"/>
</dbReference>
<dbReference type="STRING" id="717646.M2N1X8"/>
<accession>M2N1X8</accession>
<dbReference type="GO" id="GO:0000166">
    <property type="term" value="F:nucleotide binding"/>
    <property type="evidence" value="ECO:0007669"/>
    <property type="project" value="InterPro"/>
</dbReference>
<dbReference type="InterPro" id="IPR051317">
    <property type="entry name" value="Gfo/Idh/MocA_oxidoreduct"/>
</dbReference>
<dbReference type="Pfam" id="PF02894">
    <property type="entry name" value="GFO_IDH_MocA_C"/>
    <property type="match status" value="1"/>
</dbReference>
<dbReference type="OMA" id="RFERWRP"/>
<dbReference type="Gene3D" id="3.40.50.720">
    <property type="entry name" value="NAD(P)-binding Rossmann-like Domain"/>
    <property type="match status" value="1"/>
</dbReference>
<evidence type="ECO:0008006" key="7">
    <source>
        <dbReference type="Google" id="ProtNLM"/>
    </source>
</evidence>
<dbReference type="eggNOG" id="KOG2742">
    <property type="taxonomic scope" value="Eukaryota"/>
</dbReference>
<evidence type="ECO:0000259" key="3">
    <source>
        <dbReference type="Pfam" id="PF01408"/>
    </source>
</evidence>
<evidence type="ECO:0000313" key="5">
    <source>
        <dbReference type="EMBL" id="EMC97933.1"/>
    </source>
</evidence>
<dbReference type="SUPFAM" id="SSF51735">
    <property type="entry name" value="NAD(P)-binding Rossmann-fold domains"/>
    <property type="match status" value="1"/>
</dbReference>
<dbReference type="KEGG" id="bcom:BAUCODRAFT_407696"/>
<name>M2N1X8_BAUPA</name>
<dbReference type="GeneID" id="19114027"/>
<dbReference type="PANTHER" id="PTHR43708:SF5">
    <property type="entry name" value="CONSERVED EXPRESSED OXIDOREDUCTASE (EUROFUNG)-RELATED"/>
    <property type="match status" value="1"/>
</dbReference>
<proteinExistence type="inferred from homology"/>
<dbReference type="Proteomes" id="UP000011761">
    <property type="component" value="Unassembled WGS sequence"/>
</dbReference>